<dbReference type="VEuPathDB" id="GiardiaDB:SS50377_22167"/>
<comment type="similarity">
    <text evidence="2 12">Belongs to the class-I aminoacyl-tRNA synthetase family.</text>
</comment>
<dbReference type="PANTHER" id="PTHR11946">
    <property type="entry name" value="VALYL-TRNA SYNTHETASES"/>
    <property type="match status" value="1"/>
</dbReference>
<dbReference type="GO" id="GO:0006438">
    <property type="term" value="P:valyl-tRNA aminoacylation"/>
    <property type="evidence" value="ECO:0007669"/>
    <property type="project" value="InterPro"/>
</dbReference>
<dbReference type="InterPro" id="IPR001412">
    <property type="entry name" value="aa-tRNA-synth_I_CS"/>
</dbReference>
<comment type="subcellular location">
    <subcellularLocation>
        <location evidence="1">Cytoplasm</location>
    </subcellularLocation>
</comment>
<evidence type="ECO:0000256" key="12">
    <source>
        <dbReference type="RuleBase" id="RU363035"/>
    </source>
</evidence>
<reference evidence="15 16" key="1">
    <citation type="journal article" date="2014" name="PLoS Genet.">
        <title>The Genome of Spironucleus salmonicida Highlights a Fish Pathogen Adapted to Fluctuating Environments.</title>
        <authorList>
            <person name="Xu F."/>
            <person name="Jerlstrom-Hultqvist J."/>
            <person name="Einarsson E."/>
            <person name="Astvaldsson A."/>
            <person name="Svard S.G."/>
            <person name="Andersson J.O."/>
        </authorList>
    </citation>
    <scope>NUCLEOTIDE SEQUENCE</scope>
    <source>
        <strain evidence="16">ATCC 50377</strain>
    </source>
</reference>
<dbReference type="InterPro" id="IPR002300">
    <property type="entry name" value="aa-tRNA-synth_Ia"/>
</dbReference>
<dbReference type="InterPro" id="IPR013155">
    <property type="entry name" value="M/V/L/I-tRNA-synth_anticd-bd"/>
</dbReference>
<dbReference type="InterPro" id="IPR009008">
    <property type="entry name" value="Val/Leu/Ile-tRNA-synth_edit"/>
</dbReference>
<dbReference type="InterPro" id="IPR002303">
    <property type="entry name" value="Valyl-tRNA_ligase"/>
</dbReference>
<keyword evidence="17" id="KW-1185">Reference proteome</keyword>
<evidence type="ECO:0000256" key="11">
    <source>
        <dbReference type="ARBA" id="ARBA00047552"/>
    </source>
</evidence>
<dbReference type="CDD" id="cd00817">
    <property type="entry name" value="ValRS_core"/>
    <property type="match status" value="1"/>
</dbReference>
<dbReference type="InterPro" id="IPR033705">
    <property type="entry name" value="Anticodon_Ia_Val"/>
</dbReference>
<keyword evidence="8 12" id="KW-0648">Protein biosynthesis</keyword>
<evidence type="ECO:0000259" key="14">
    <source>
        <dbReference type="Pfam" id="PF08264"/>
    </source>
</evidence>
<dbReference type="EMBL" id="KI546089">
    <property type="protein sequence ID" value="EST45672.1"/>
    <property type="molecule type" value="Genomic_DNA"/>
</dbReference>
<accession>V6LLW3</accession>
<dbReference type="PANTHER" id="PTHR11946:SF109">
    <property type="entry name" value="VALINE--TRNA LIGASE"/>
    <property type="match status" value="1"/>
</dbReference>
<dbReference type="FunFam" id="3.40.50.620:FF:000078">
    <property type="entry name" value="Valine--tRNA ligase, mitochondrial"/>
    <property type="match status" value="1"/>
</dbReference>
<dbReference type="GO" id="GO:0002161">
    <property type="term" value="F:aminoacyl-tRNA deacylase activity"/>
    <property type="evidence" value="ECO:0007669"/>
    <property type="project" value="InterPro"/>
</dbReference>
<evidence type="ECO:0000256" key="6">
    <source>
        <dbReference type="ARBA" id="ARBA00022741"/>
    </source>
</evidence>
<dbReference type="SUPFAM" id="SSF47323">
    <property type="entry name" value="Anticodon-binding domain of a subclass of class I aminoacyl-tRNA synthetases"/>
    <property type="match status" value="1"/>
</dbReference>
<dbReference type="Gene3D" id="3.90.740.10">
    <property type="entry name" value="Valyl/Leucyl/Isoleucyl-tRNA synthetase, editing domain"/>
    <property type="match status" value="1"/>
</dbReference>
<gene>
    <name evidence="15" type="ORF">SS50377_14244</name>
    <name evidence="16" type="ORF">SS50377_22167</name>
</gene>
<evidence type="ECO:0000256" key="3">
    <source>
        <dbReference type="ARBA" id="ARBA00013169"/>
    </source>
</evidence>
<dbReference type="NCBIfam" id="NF004349">
    <property type="entry name" value="PRK05729.1"/>
    <property type="match status" value="1"/>
</dbReference>
<evidence type="ECO:0000256" key="5">
    <source>
        <dbReference type="ARBA" id="ARBA00022598"/>
    </source>
</evidence>
<evidence type="ECO:0000256" key="10">
    <source>
        <dbReference type="ARBA" id="ARBA00029936"/>
    </source>
</evidence>
<reference evidence="16" key="2">
    <citation type="submission" date="2020-12" db="EMBL/GenBank/DDBJ databases">
        <title>New Spironucleus salmonicida genome in near-complete chromosomes.</title>
        <authorList>
            <person name="Xu F."/>
            <person name="Kurt Z."/>
            <person name="Jimenez-Gonzalez A."/>
            <person name="Astvaldsson A."/>
            <person name="Andersson J.O."/>
            <person name="Svard S.G."/>
        </authorList>
    </citation>
    <scope>NUCLEOTIDE SEQUENCE</scope>
    <source>
        <strain evidence="16">ATCC 50377</strain>
    </source>
</reference>
<dbReference type="Gene3D" id="1.10.730.10">
    <property type="entry name" value="Isoleucyl-tRNA Synthetase, Domain 1"/>
    <property type="match status" value="1"/>
</dbReference>
<evidence type="ECO:0000313" key="15">
    <source>
        <dbReference type="EMBL" id="EST45672.1"/>
    </source>
</evidence>
<evidence type="ECO:0000256" key="7">
    <source>
        <dbReference type="ARBA" id="ARBA00022840"/>
    </source>
</evidence>
<keyword evidence="7 12" id="KW-0067">ATP-binding</keyword>
<proteinExistence type="inferred from homology"/>
<dbReference type="OrthoDB" id="629407at2759"/>
<dbReference type="GO" id="GO:0005829">
    <property type="term" value="C:cytosol"/>
    <property type="evidence" value="ECO:0007669"/>
    <property type="project" value="TreeGrafter"/>
</dbReference>
<evidence type="ECO:0000256" key="8">
    <source>
        <dbReference type="ARBA" id="ARBA00022917"/>
    </source>
</evidence>
<dbReference type="FunFam" id="3.40.50.620:FF:000020">
    <property type="entry name" value="Valine--tRNA ligase, mitochondrial"/>
    <property type="match status" value="1"/>
</dbReference>
<dbReference type="SUPFAM" id="SSF50677">
    <property type="entry name" value="ValRS/IleRS/LeuRS editing domain"/>
    <property type="match status" value="1"/>
</dbReference>
<comment type="catalytic activity">
    <reaction evidence="11">
        <text>tRNA(Val) + L-valine + ATP = L-valyl-tRNA(Val) + AMP + diphosphate</text>
        <dbReference type="Rhea" id="RHEA:10704"/>
        <dbReference type="Rhea" id="RHEA-COMP:9672"/>
        <dbReference type="Rhea" id="RHEA-COMP:9708"/>
        <dbReference type="ChEBI" id="CHEBI:30616"/>
        <dbReference type="ChEBI" id="CHEBI:33019"/>
        <dbReference type="ChEBI" id="CHEBI:57762"/>
        <dbReference type="ChEBI" id="CHEBI:78442"/>
        <dbReference type="ChEBI" id="CHEBI:78537"/>
        <dbReference type="ChEBI" id="CHEBI:456215"/>
        <dbReference type="EC" id="6.1.1.9"/>
    </reaction>
</comment>
<evidence type="ECO:0000256" key="2">
    <source>
        <dbReference type="ARBA" id="ARBA00005594"/>
    </source>
</evidence>
<evidence type="ECO:0000313" key="17">
    <source>
        <dbReference type="Proteomes" id="UP000018208"/>
    </source>
</evidence>
<evidence type="ECO:0000313" key="16">
    <source>
        <dbReference type="EMBL" id="KAH0576603.1"/>
    </source>
</evidence>
<evidence type="ECO:0000259" key="13">
    <source>
        <dbReference type="Pfam" id="PF00133"/>
    </source>
</evidence>
<dbReference type="Proteomes" id="UP000018208">
    <property type="component" value="Unassembled WGS sequence"/>
</dbReference>
<evidence type="ECO:0000256" key="4">
    <source>
        <dbReference type="ARBA" id="ARBA00022490"/>
    </source>
</evidence>
<keyword evidence="4" id="KW-0963">Cytoplasm</keyword>
<dbReference type="NCBIfam" id="TIGR00422">
    <property type="entry name" value="valS"/>
    <property type="match status" value="1"/>
</dbReference>
<dbReference type="GO" id="GO:0005524">
    <property type="term" value="F:ATP binding"/>
    <property type="evidence" value="ECO:0007669"/>
    <property type="project" value="UniProtKB-KW"/>
</dbReference>
<dbReference type="CDD" id="cd07962">
    <property type="entry name" value="Anticodon_Ia_Val"/>
    <property type="match status" value="1"/>
</dbReference>
<evidence type="ECO:0000256" key="9">
    <source>
        <dbReference type="ARBA" id="ARBA00023146"/>
    </source>
</evidence>
<dbReference type="PROSITE" id="PS00178">
    <property type="entry name" value="AA_TRNA_LIGASE_I"/>
    <property type="match status" value="1"/>
</dbReference>
<dbReference type="Pfam" id="PF08264">
    <property type="entry name" value="Anticodon_1"/>
    <property type="match status" value="1"/>
</dbReference>
<organism evidence="15">
    <name type="scientific">Spironucleus salmonicida</name>
    <dbReference type="NCBI Taxonomy" id="348837"/>
    <lineage>
        <taxon>Eukaryota</taxon>
        <taxon>Metamonada</taxon>
        <taxon>Diplomonadida</taxon>
        <taxon>Hexamitidae</taxon>
        <taxon>Hexamitinae</taxon>
        <taxon>Spironucleus</taxon>
    </lineage>
</organism>
<dbReference type="Pfam" id="PF00133">
    <property type="entry name" value="tRNA-synt_1"/>
    <property type="match status" value="1"/>
</dbReference>
<dbReference type="PRINTS" id="PR00986">
    <property type="entry name" value="TRNASYNTHVAL"/>
</dbReference>
<dbReference type="EMBL" id="AUWU02000002">
    <property type="protein sequence ID" value="KAH0576603.1"/>
    <property type="molecule type" value="Genomic_DNA"/>
</dbReference>
<feature type="domain" description="Methionyl/Valyl/Leucyl/Isoleucyl-tRNA synthetase anticodon-binding" evidence="14">
    <location>
        <begin position="760"/>
        <end position="928"/>
    </location>
</feature>
<sequence>MSTNGKALKKQQKLDLEEKELVIKQVGKSQTTTLQSFNYDNETVSGSKKDISGQWPPAYNPMPIEQSWYEYWNQKGYFKPIKSDHKFVILIPPPNVTGSLHIGHALTNAVQDALVRYYRASGYETLWLPGMDHAGISCQVVVEKKLAKENITKYDLGREKFVEKIWEWKNEYGNKIYKQLKKLGSSLDWERSVFTLDSERIKAHDEAFKRFFDDGLIYRDNRLVGWDCTLQTAISDVEVEYMNVTGPIQLEINGKKYPFGNLWNFGYPVIPDSLIQKDDQEIAQFYDENITELKKDVLIFGTTRPETMIGDSALAVHPEDERYTLYHNKFVYHPIRRCKIPIVTDNILVDINFGTGVVKITPAHDPNDFETGKRHNLEFINMLQTNGNCYAPNTEFHDVPRLDARIQIIQFFTKLELYQGKTPNPMAIGLSQRSRDVVEPMLKPQWYLNCESMAKQSLLAVEQGDLIITPKQHEQTWKNYLENIRPWCISRQLWWGHQIPLYKVWIEGQSAPDGSTIDHWVFGRNEEEARKNGIQKLKSQNIQVERDQDVTDTWFSSSLFPFSAFNWPDSNEDFNKYFPSTVLETGHDILFFWVARMVMTSLHLHKKLPFKEVYLHAMVRDSKGEKMSKSKGNVIDPLDCIFGISLKDLHARLREGNLSENEIKLAEKLQKAEFPAGIAQCGTDALRMALCLYTGAGRSVNLDLNKIISQRNFCNKIFNSVKYAIQFCNINDDTIGEFTSIEKFFEYSYQNKASLRIETKDILRKLSQAIYKYNKSYRQNLLNEASEAVLIFWWDEFCDKFLETVKPLNNDLFTKQTLLAIIDTCLRLIHPFMPFLAEEMYQHLPHFKAENFDSIMVATMPKDCHWFNFGDYQEFIQYDEKCVNIDSIYTKIRTDQVFAIGSEQFDVAMHCTKVIRSIRAQYKLTNQKVKVFVNYQLNKEQLNIITILGQLESIEVIEKEEKMQYCACGIVSADISLFVFLKGLVDFQRESELKQKELMNINEQIIKTQVLMEGDNYCKMPQKLKDGYQVKLADYLSKRNTLEDVIQQYQQMAE</sequence>
<keyword evidence="9 12" id="KW-0030">Aminoacyl-tRNA synthetase</keyword>
<keyword evidence="5 12" id="KW-0436">Ligase</keyword>
<protein>
    <recommendedName>
        <fullName evidence="3">valine--tRNA ligase</fullName>
        <ecNumber evidence="3">6.1.1.9</ecNumber>
    </recommendedName>
    <alternativeName>
        <fullName evidence="10">Valyl-tRNA synthetase</fullName>
    </alternativeName>
</protein>
<feature type="domain" description="Aminoacyl-tRNA synthetase class Ia" evidence="13">
    <location>
        <begin position="68"/>
        <end position="703"/>
    </location>
</feature>
<keyword evidence="6 12" id="KW-0547">Nucleotide-binding</keyword>
<dbReference type="SUPFAM" id="SSF52374">
    <property type="entry name" value="Nucleotidylyl transferase"/>
    <property type="match status" value="1"/>
</dbReference>
<dbReference type="GO" id="GO:0004832">
    <property type="term" value="F:valine-tRNA ligase activity"/>
    <property type="evidence" value="ECO:0007669"/>
    <property type="project" value="UniProtKB-EC"/>
</dbReference>
<dbReference type="AlphaFoldDB" id="V6LLW3"/>
<evidence type="ECO:0000256" key="1">
    <source>
        <dbReference type="ARBA" id="ARBA00004496"/>
    </source>
</evidence>
<dbReference type="EC" id="6.1.1.9" evidence="3"/>
<dbReference type="InterPro" id="IPR009080">
    <property type="entry name" value="tRNAsynth_Ia_anticodon-bd"/>
</dbReference>
<dbReference type="Gene3D" id="3.40.50.620">
    <property type="entry name" value="HUPs"/>
    <property type="match status" value="2"/>
</dbReference>
<dbReference type="InterPro" id="IPR014729">
    <property type="entry name" value="Rossmann-like_a/b/a_fold"/>
</dbReference>
<name>V6LLW3_9EUKA</name>